<evidence type="ECO:0000313" key="5">
    <source>
        <dbReference type="Proteomes" id="UP001469749"/>
    </source>
</evidence>
<reference evidence="4 5" key="1">
    <citation type="submission" date="2024-03" db="EMBL/GenBank/DDBJ databases">
        <title>Human intestinal bacterial collection.</title>
        <authorList>
            <person name="Pauvert C."/>
            <person name="Hitch T.C.A."/>
            <person name="Clavel T."/>
        </authorList>
    </citation>
    <scope>NUCLEOTIDE SEQUENCE [LARGE SCALE GENOMIC DNA]</scope>
    <source>
        <strain evidence="4 5">CLA-AA-H190</strain>
    </source>
</reference>
<feature type="transmembrane region" description="Helical" evidence="2">
    <location>
        <begin position="70"/>
        <end position="92"/>
    </location>
</feature>
<evidence type="ECO:0000313" key="4">
    <source>
        <dbReference type="EMBL" id="MEQ2366136.1"/>
    </source>
</evidence>
<dbReference type="Gene3D" id="3.40.630.190">
    <property type="entry name" value="LCP protein"/>
    <property type="match status" value="1"/>
</dbReference>
<protein>
    <submittedName>
        <fullName evidence="4">LCP family protein</fullName>
    </submittedName>
</protein>
<keyword evidence="5" id="KW-1185">Reference proteome</keyword>
<keyword evidence="2" id="KW-0472">Membrane</keyword>
<dbReference type="RefSeq" id="WP_349085774.1">
    <property type="nucleotide sequence ID" value="NZ_JBBMEK010000211.1"/>
</dbReference>
<dbReference type="PANTHER" id="PTHR33392:SF6">
    <property type="entry name" value="POLYISOPRENYL-TEICHOIC ACID--PEPTIDOGLYCAN TEICHOIC ACID TRANSFERASE TAGU"/>
    <property type="match status" value="1"/>
</dbReference>
<accession>A0ABV1B9C2</accession>
<dbReference type="InterPro" id="IPR050922">
    <property type="entry name" value="LytR/CpsA/Psr_CW_biosynth"/>
</dbReference>
<dbReference type="InterPro" id="IPR004474">
    <property type="entry name" value="LytR_CpsA_psr"/>
</dbReference>
<evidence type="ECO:0000256" key="1">
    <source>
        <dbReference type="ARBA" id="ARBA00006068"/>
    </source>
</evidence>
<comment type="caution">
    <text evidence="4">The sequence shown here is derived from an EMBL/GenBank/DDBJ whole genome shotgun (WGS) entry which is preliminary data.</text>
</comment>
<evidence type="ECO:0000259" key="3">
    <source>
        <dbReference type="Pfam" id="PF03816"/>
    </source>
</evidence>
<dbReference type="PANTHER" id="PTHR33392">
    <property type="entry name" value="POLYISOPRENYL-TEICHOIC ACID--PEPTIDOGLYCAN TEICHOIC ACID TRANSFERASE TAGU"/>
    <property type="match status" value="1"/>
</dbReference>
<dbReference type="Gene3D" id="3.40.190.10">
    <property type="entry name" value="Periplasmic binding protein-like II"/>
    <property type="match status" value="1"/>
</dbReference>
<proteinExistence type="inferred from homology"/>
<evidence type="ECO:0000256" key="2">
    <source>
        <dbReference type="SAM" id="Phobius"/>
    </source>
</evidence>
<dbReference type="Pfam" id="PF03816">
    <property type="entry name" value="LytR_cpsA_psr"/>
    <property type="match status" value="1"/>
</dbReference>
<comment type="similarity">
    <text evidence="1">Belongs to the LytR/CpsA/Psr (LCP) family.</text>
</comment>
<organism evidence="4 5">
    <name type="scientific">Coprococcus intestinihominis</name>
    <dbReference type="NCBI Taxonomy" id="3133154"/>
    <lineage>
        <taxon>Bacteria</taxon>
        <taxon>Bacillati</taxon>
        <taxon>Bacillota</taxon>
        <taxon>Clostridia</taxon>
        <taxon>Lachnospirales</taxon>
        <taxon>Lachnospiraceae</taxon>
        <taxon>Coprococcus</taxon>
    </lineage>
</organism>
<sequence length="496" mass="54488">MSSKRRRKKARVPGLIITIILLLLVAEFVGLLAVTKLLPIYLLFAVGIVFMTCVLLVAMLTGNFRKKVRFIIGAILGVLLLVILLLGNLYVMSTYNTLNKISGVNTQTSQIGVYVLKDDSAQSIEDAKSYTFGTLSNLDTENTQAAVKQIEERTGQSVKTQEENGVTKLVDSLLDGSCDAIILNHAYLPVLEDMEGYADIEDKIRELDLLSVDVEIKTDDTASSDDTAKQTDPDNIIRLYISGIDTRGSAIINTRSDVNIIATINTDTKQALLVSTPRDYFVPLSISNGVPDKLTHAGIYGIDVSMDTLGMLYDISLDDYFRVNFAGFIKIIDALGGVDVNSEEAFTAYTDSRYSYTKGINHLGGEAALAYARERYAFSDGDRARGRHQMEVISAVIQKVLSPDILSRYTDVLAGIDGCFETNFSYDRLAELVRQQLTDGGSWNIVSYSVNGSGDTRQPYSMSANAYVMIPDQTTVDKAKELMQQVVDGEVVNLNE</sequence>
<gene>
    <name evidence="4" type="ORF">WMO25_13760</name>
</gene>
<dbReference type="Proteomes" id="UP001469749">
    <property type="component" value="Unassembled WGS sequence"/>
</dbReference>
<feature type="domain" description="Cell envelope-related transcriptional attenuator" evidence="3">
    <location>
        <begin position="255"/>
        <end position="401"/>
    </location>
</feature>
<dbReference type="NCBIfam" id="TIGR00350">
    <property type="entry name" value="lytR_cpsA_psr"/>
    <property type="match status" value="1"/>
</dbReference>
<feature type="transmembrane region" description="Helical" evidence="2">
    <location>
        <begin position="12"/>
        <end position="34"/>
    </location>
</feature>
<dbReference type="EMBL" id="JBBMEK010000211">
    <property type="protein sequence ID" value="MEQ2366136.1"/>
    <property type="molecule type" value="Genomic_DNA"/>
</dbReference>
<feature type="transmembrane region" description="Helical" evidence="2">
    <location>
        <begin position="40"/>
        <end position="58"/>
    </location>
</feature>
<keyword evidence="2" id="KW-1133">Transmembrane helix</keyword>
<keyword evidence="2" id="KW-0812">Transmembrane</keyword>
<name>A0ABV1B9C2_9FIRM</name>